<reference evidence="11" key="1">
    <citation type="submission" date="2021-07" db="EMBL/GenBank/DDBJ databases">
        <authorList>
            <person name="Catto M.A."/>
            <person name="Jacobson A."/>
            <person name="Kennedy G."/>
            <person name="Labadie P."/>
            <person name="Hunt B.G."/>
            <person name="Srinivasan R."/>
        </authorList>
    </citation>
    <scope>NUCLEOTIDE SEQUENCE</scope>
    <source>
        <strain evidence="11">PL_HMW_Pooled</strain>
        <tissue evidence="11">Head</tissue>
    </source>
</reference>
<dbReference type="GO" id="GO:0005886">
    <property type="term" value="C:plasma membrane"/>
    <property type="evidence" value="ECO:0007669"/>
    <property type="project" value="UniProtKB-SubCell"/>
</dbReference>
<feature type="signal peptide" evidence="10">
    <location>
        <begin position="1"/>
        <end position="16"/>
    </location>
</feature>
<gene>
    <name evidence="11" type="ORF">KUF71_006815</name>
</gene>
<evidence type="ECO:0000256" key="8">
    <source>
        <dbReference type="RuleBase" id="RU363108"/>
    </source>
</evidence>
<comment type="function">
    <text evidence="8">Gustatory receptor which mediates acceptance or avoidance behavior, depending on its substrates.</text>
</comment>
<keyword evidence="5 8" id="KW-0472">Membrane</keyword>
<dbReference type="PANTHER" id="PTHR21143:SF133">
    <property type="entry name" value="GUSTATORY AND PHEROMONE RECEPTOR 32A-RELATED"/>
    <property type="match status" value="1"/>
</dbReference>
<comment type="subcellular location">
    <subcellularLocation>
        <location evidence="1 8">Cell membrane</location>
        <topology evidence="1 8">Multi-pass membrane protein</topology>
    </subcellularLocation>
</comment>
<feature type="compositionally biased region" description="Gly residues" evidence="9">
    <location>
        <begin position="273"/>
        <end position="284"/>
    </location>
</feature>
<dbReference type="GO" id="GO:0007165">
    <property type="term" value="P:signal transduction"/>
    <property type="evidence" value="ECO:0007669"/>
    <property type="project" value="UniProtKB-KW"/>
</dbReference>
<feature type="transmembrane region" description="Helical" evidence="8">
    <location>
        <begin position="327"/>
        <end position="347"/>
    </location>
</feature>
<dbReference type="PANTHER" id="PTHR21143">
    <property type="entry name" value="INVERTEBRATE GUSTATORY RECEPTOR"/>
    <property type="match status" value="1"/>
</dbReference>
<feature type="transmembrane region" description="Helical" evidence="8">
    <location>
        <begin position="75"/>
        <end position="95"/>
    </location>
</feature>
<dbReference type="GO" id="GO:0008049">
    <property type="term" value="P:male courtship behavior"/>
    <property type="evidence" value="ECO:0007669"/>
    <property type="project" value="TreeGrafter"/>
</dbReference>
<keyword evidence="7 8" id="KW-0807">Transducer</keyword>
<evidence type="ECO:0000256" key="5">
    <source>
        <dbReference type="ARBA" id="ARBA00023136"/>
    </source>
</evidence>
<dbReference type="GO" id="GO:0030424">
    <property type="term" value="C:axon"/>
    <property type="evidence" value="ECO:0007669"/>
    <property type="project" value="TreeGrafter"/>
</dbReference>
<dbReference type="GO" id="GO:0050909">
    <property type="term" value="P:sensory perception of taste"/>
    <property type="evidence" value="ECO:0007669"/>
    <property type="project" value="InterPro"/>
</dbReference>
<evidence type="ECO:0000256" key="1">
    <source>
        <dbReference type="ARBA" id="ARBA00004651"/>
    </source>
</evidence>
<evidence type="ECO:0000256" key="4">
    <source>
        <dbReference type="ARBA" id="ARBA00022989"/>
    </source>
</evidence>
<evidence type="ECO:0000256" key="2">
    <source>
        <dbReference type="ARBA" id="ARBA00022475"/>
    </source>
</evidence>
<dbReference type="Proteomes" id="UP001219518">
    <property type="component" value="Unassembled WGS sequence"/>
</dbReference>
<dbReference type="GO" id="GO:0043025">
    <property type="term" value="C:neuronal cell body"/>
    <property type="evidence" value="ECO:0007669"/>
    <property type="project" value="TreeGrafter"/>
</dbReference>
<dbReference type="Pfam" id="PF08395">
    <property type="entry name" value="7tm_7"/>
    <property type="match status" value="1"/>
</dbReference>
<evidence type="ECO:0000256" key="6">
    <source>
        <dbReference type="ARBA" id="ARBA00023170"/>
    </source>
</evidence>
<keyword evidence="3 8" id="KW-0812">Transmembrane</keyword>
<comment type="similarity">
    <text evidence="8">Belongs to the insect chemoreceptor superfamily. Gustatory receptor (GR) family.</text>
</comment>
<feature type="transmembrane region" description="Helical" evidence="8">
    <location>
        <begin position="436"/>
        <end position="456"/>
    </location>
</feature>
<keyword evidence="10" id="KW-0732">Signal</keyword>
<evidence type="ECO:0000256" key="3">
    <source>
        <dbReference type="ARBA" id="ARBA00022692"/>
    </source>
</evidence>
<dbReference type="GO" id="GO:0030425">
    <property type="term" value="C:dendrite"/>
    <property type="evidence" value="ECO:0007669"/>
    <property type="project" value="TreeGrafter"/>
</dbReference>
<evidence type="ECO:0000313" key="12">
    <source>
        <dbReference type="Proteomes" id="UP001219518"/>
    </source>
</evidence>
<accession>A0AAE1H9G8</accession>
<dbReference type="EMBL" id="JAHWGI010000700">
    <property type="protein sequence ID" value="KAK3917231.1"/>
    <property type="molecule type" value="Genomic_DNA"/>
</dbReference>
<reference evidence="11" key="2">
    <citation type="journal article" date="2023" name="BMC Genomics">
        <title>Pest status, molecular evolution, and epigenetic factors derived from the genome assembly of Frankliniella fusca, a thysanopteran phytovirus vector.</title>
        <authorList>
            <person name="Catto M.A."/>
            <person name="Labadie P.E."/>
            <person name="Jacobson A.L."/>
            <person name="Kennedy G.G."/>
            <person name="Srinivasan R."/>
            <person name="Hunt B.G."/>
        </authorList>
    </citation>
    <scope>NUCLEOTIDE SEQUENCE</scope>
    <source>
        <strain evidence="11">PL_HMW_Pooled</strain>
    </source>
</reference>
<name>A0AAE1H9G8_9NEOP</name>
<keyword evidence="2 8" id="KW-1003">Cell membrane</keyword>
<feature type="region of interest" description="Disordered" evidence="9">
    <location>
        <begin position="263"/>
        <end position="289"/>
    </location>
</feature>
<keyword evidence="6 8" id="KW-0675">Receptor</keyword>
<keyword evidence="12" id="KW-1185">Reference proteome</keyword>
<protein>
    <recommendedName>
        <fullName evidence="8">Gustatory receptor</fullName>
    </recommendedName>
</protein>
<evidence type="ECO:0000256" key="9">
    <source>
        <dbReference type="SAM" id="MobiDB-lite"/>
    </source>
</evidence>
<feature type="transmembrane region" description="Helical" evidence="8">
    <location>
        <begin position="164"/>
        <end position="186"/>
    </location>
</feature>
<dbReference type="GO" id="GO:0007635">
    <property type="term" value="P:chemosensory behavior"/>
    <property type="evidence" value="ECO:0007669"/>
    <property type="project" value="TreeGrafter"/>
</dbReference>
<evidence type="ECO:0000313" key="11">
    <source>
        <dbReference type="EMBL" id="KAK3917231.1"/>
    </source>
</evidence>
<comment type="caution">
    <text evidence="11">The sequence shown here is derived from an EMBL/GenBank/DDBJ whole genome shotgun (WGS) entry which is preliminary data.</text>
</comment>
<sequence length="473" mass="52166">MWQWARLFGQAPFALGRGASWACRCAGPVAGARARTLGALIDVRPAVQVPGGAGGPDRRCACAPPLPRPSRPWEAYSLAIVLLCAPATVAVLYNFHRQTAEDTNPRVFTKTDRVVTQLDVILVMLSGNVAVLQALLYRRQSHVFMEQQSTVDRLLQARPPGVQLYLLLWLSAVSLLSALDILYVYATGGPFVALCHVPNQANYLLIYTMEALFAEDVHCIFRRFKTLNDRLKSSCLAAARRFPLELRPGLTLVAETPWKFGTADPSWPSSSGTGTGSGSGGGRSGRTRRAQELDGVPVHQLEDAHALLCSSALNVVSRYGPVLLIDVLNLLMHFVTTSYFFLSVLVLDVKLQWYHFESYVTLQSLWMLAHLSRLVLLVLPCSCVKEEANKTGALVGTFLNTLHPSSYSRRQLEMFSMQLMHQRVTFSPCGLFELDLSLVVTLLGAVTTYLVVLMQIKVPPSSDIYLNTTNRSD</sequence>
<dbReference type="InterPro" id="IPR013604">
    <property type="entry name" value="7TM_chemorcpt"/>
</dbReference>
<keyword evidence="4 8" id="KW-1133">Transmembrane helix</keyword>
<feature type="transmembrane region" description="Helical" evidence="8">
    <location>
        <begin position="115"/>
        <end position="137"/>
    </location>
</feature>
<evidence type="ECO:0000256" key="7">
    <source>
        <dbReference type="ARBA" id="ARBA00023224"/>
    </source>
</evidence>
<comment type="caution">
    <text evidence="8">Lacks conserved residue(s) required for the propagation of feature annotation.</text>
</comment>
<proteinExistence type="inferred from homology"/>
<feature type="chain" id="PRO_5041942789" description="Gustatory receptor" evidence="10">
    <location>
        <begin position="17"/>
        <end position="473"/>
    </location>
</feature>
<evidence type="ECO:0000256" key="10">
    <source>
        <dbReference type="SAM" id="SignalP"/>
    </source>
</evidence>
<organism evidence="11 12">
    <name type="scientific">Frankliniella fusca</name>
    <dbReference type="NCBI Taxonomy" id="407009"/>
    <lineage>
        <taxon>Eukaryota</taxon>
        <taxon>Metazoa</taxon>
        <taxon>Ecdysozoa</taxon>
        <taxon>Arthropoda</taxon>
        <taxon>Hexapoda</taxon>
        <taxon>Insecta</taxon>
        <taxon>Pterygota</taxon>
        <taxon>Neoptera</taxon>
        <taxon>Paraneoptera</taxon>
        <taxon>Thysanoptera</taxon>
        <taxon>Terebrantia</taxon>
        <taxon>Thripoidea</taxon>
        <taxon>Thripidae</taxon>
        <taxon>Frankliniella</taxon>
    </lineage>
</organism>
<dbReference type="AlphaFoldDB" id="A0AAE1H9G8"/>